<keyword evidence="2 6" id="KW-0378">Hydrolase</keyword>
<dbReference type="PROSITE" id="PS00572">
    <property type="entry name" value="GLYCOSYL_HYDROL_F1_1"/>
    <property type="match status" value="1"/>
</dbReference>
<dbReference type="Pfam" id="PF00232">
    <property type="entry name" value="Glyco_hydro_1"/>
    <property type="match status" value="1"/>
</dbReference>
<evidence type="ECO:0000256" key="1">
    <source>
        <dbReference type="ARBA" id="ARBA00010838"/>
    </source>
</evidence>
<organism evidence="7 8">
    <name type="scientific">Breznakia pachnodae</name>
    <dbReference type="NCBI Taxonomy" id="265178"/>
    <lineage>
        <taxon>Bacteria</taxon>
        <taxon>Bacillati</taxon>
        <taxon>Bacillota</taxon>
        <taxon>Erysipelotrichia</taxon>
        <taxon>Erysipelotrichales</taxon>
        <taxon>Erysipelotrichaceae</taxon>
        <taxon>Breznakia</taxon>
    </lineage>
</organism>
<evidence type="ECO:0000256" key="5">
    <source>
        <dbReference type="RuleBase" id="RU003690"/>
    </source>
</evidence>
<dbReference type="RefSeq" id="WP_307410738.1">
    <property type="nucleotide sequence ID" value="NZ_JAUSUR010000008.1"/>
</dbReference>
<dbReference type="PRINTS" id="PR00131">
    <property type="entry name" value="GLHYDRLASE1"/>
</dbReference>
<feature type="active site" description="Nucleophile" evidence="4">
    <location>
        <position position="380"/>
    </location>
</feature>
<proteinExistence type="inferred from homology"/>
<dbReference type="NCBIfam" id="NF007158">
    <property type="entry name" value="PRK09593.1"/>
    <property type="match status" value="1"/>
</dbReference>
<evidence type="ECO:0000313" key="8">
    <source>
        <dbReference type="Proteomes" id="UP001230220"/>
    </source>
</evidence>
<dbReference type="EMBL" id="JAUSUR010000008">
    <property type="protein sequence ID" value="MDQ0362760.1"/>
    <property type="molecule type" value="Genomic_DNA"/>
</dbReference>
<dbReference type="Gene3D" id="3.20.20.80">
    <property type="entry name" value="Glycosidases"/>
    <property type="match status" value="1"/>
</dbReference>
<protein>
    <submittedName>
        <fullName evidence="7">6-phospho-beta-glucosidase</fullName>
        <ecNumber evidence="7">3.2.1.86</ecNumber>
    </submittedName>
</protein>
<dbReference type="InterPro" id="IPR017853">
    <property type="entry name" value="GH"/>
</dbReference>
<reference evidence="7 8" key="1">
    <citation type="submission" date="2023-07" db="EMBL/GenBank/DDBJ databases">
        <title>Genomic Encyclopedia of Type Strains, Phase IV (KMG-IV): sequencing the most valuable type-strain genomes for metagenomic binning, comparative biology and taxonomic classification.</title>
        <authorList>
            <person name="Goeker M."/>
        </authorList>
    </citation>
    <scope>NUCLEOTIDE SEQUENCE [LARGE SCALE GENOMIC DNA]</scope>
    <source>
        <strain evidence="7 8">DSM 16784</strain>
    </source>
</reference>
<dbReference type="PANTHER" id="PTHR10353">
    <property type="entry name" value="GLYCOSYL HYDROLASE"/>
    <property type="match status" value="1"/>
</dbReference>
<dbReference type="PROSITE" id="PS00653">
    <property type="entry name" value="GLYCOSYL_HYDROL_F1_2"/>
    <property type="match status" value="1"/>
</dbReference>
<dbReference type="GO" id="GO:0008706">
    <property type="term" value="F:6-phospho-beta-glucosidase activity"/>
    <property type="evidence" value="ECO:0007669"/>
    <property type="project" value="UniProtKB-EC"/>
</dbReference>
<dbReference type="EC" id="3.2.1.86" evidence="7"/>
<evidence type="ECO:0000256" key="2">
    <source>
        <dbReference type="ARBA" id="ARBA00022801"/>
    </source>
</evidence>
<dbReference type="InterPro" id="IPR033132">
    <property type="entry name" value="GH_1_N_CS"/>
</dbReference>
<evidence type="ECO:0000313" key="7">
    <source>
        <dbReference type="EMBL" id="MDQ0362760.1"/>
    </source>
</evidence>
<keyword evidence="8" id="KW-1185">Reference proteome</keyword>
<comment type="caution">
    <text evidence="7">The sequence shown here is derived from an EMBL/GenBank/DDBJ whole genome shotgun (WGS) entry which is preliminary data.</text>
</comment>
<evidence type="ECO:0000256" key="6">
    <source>
        <dbReference type="RuleBase" id="RU004468"/>
    </source>
</evidence>
<keyword evidence="3 6" id="KW-0326">Glycosidase</keyword>
<dbReference type="NCBIfam" id="NF007356">
    <property type="entry name" value="PRK09852.1"/>
    <property type="match status" value="1"/>
</dbReference>
<dbReference type="Proteomes" id="UP001230220">
    <property type="component" value="Unassembled WGS sequence"/>
</dbReference>
<sequence>MNNYKKRFPENFLWGGAVAANQCEGAFDVDGKGYSVIDILSFGDNSKKLKTMSSQDVENALQDKEGYFPRRDGIDFYHHYKEDIAMFADLGFKVFRFSIAWTRIFPNGDELQPNEKGLQFYEDVIDECLKYGIVPLITISHFEMPLNLVTEYGGWLNRKLITFYTRYCKVLFERFGHKVKYWLTFNELNLITLSGYMLGGILSDKVDNMIEAQYQAAHHQFVASSLATKIARETNDNILIGAMLGRDEYYPLTCKPEDVMQSIQDSRFELFFSDVQVRGYYPSYSKRYFEEHNIHIKKELGDDEIIRSYTVDFLSFSYYSTSVSAYDREGMETTDGNGVITVKNPHLKASKWGWQIDPIGLRIALNNLYDRYQIPLFVVENGIGMLEEIPDDKYIQDDGRIQYFREHIKQMGEAVKDGVELMGYTPWGCIDLVSSGTSEMEKRYGFIYVDKDNYGNGTLQRYPKKSYYWYKKVIASNGEKLD</sequence>
<name>A0ABU0E7H6_9FIRM</name>
<evidence type="ECO:0000256" key="4">
    <source>
        <dbReference type="PROSITE-ProRule" id="PRU10055"/>
    </source>
</evidence>
<dbReference type="InterPro" id="IPR018120">
    <property type="entry name" value="Glyco_hydro_1_AS"/>
</dbReference>
<dbReference type="InterPro" id="IPR001360">
    <property type="entry name" value="Glyco_hydro_1"/>
</dbReference>
<accession>A0ABU0E7H6</accession>
<evidence type="ECO:0000256" key="3">
    <source>
        <dbReference type="ARBA" id="ARBA00023295"/>
    </source>
</evidence>
<gene>
    <name evidence="7" type="ORF">J2S15_003521</name>
</gene>
<comment type="similarity">
    <text evidence="1 5">Belongs to the glycosyl hydrolase 1 family.</text>
</comment>
<dbReference type="PANTHER" id="PTHR10353:SF122">
    <property type="entry name" value="6-PHOSPHO-BETA-GLUCOSIDASE ASCB-RELATED"/>
    <property type="match status" value="1"/>
</dbReference>
<dbReference type="SUPFAM" id="SSF51445">
    <property type="entry name" value="(Trans)glycosidases"/>
    <property type="match status" value="1"/>
</dbReference>